<reference evidence="2" key="1">
    <citation type="submission" date="2016-06" db="EMBL/GenBank/DDBJ databases">
        <authorList>
            <person name="Varghese N."/>
            <person name="Submissions Spin"/>
        </authorList>
    </citation>
    <scope>NUCLEOTIDE SEQUENCE [LARGE SCALE GENOMIC DNA]</scope>
    <source>
        <strain evidence="2">DSM 45431</strain>
    </source>
</reference>
<dbReference type="Proteomes" id="UP000199413">
    <property type="component" value="Unassembled WGS sequence"/>
</dbReference>
<dbReference type="EMBL" id="FMHV01000002">
    <property type="protein sequence ID" value="SCL15974.1"/>
    <property type="molecule type" value="Genomic_DNA"/>
</dbReference>
<protein>
    <submittedName>
        <fullName evidence="1">Uncharacterized protein</fullName>
    </submittedName>
</protein>
<keyword evidence="2" id="KW-1185">Reference proteome</keyword>
<organism evidence="1 2">
    <name type="scientific">Micromonospora rhizosphaerae</name>
    <dbReference type="NCBI Taxonomy" id="568872"/>
    <lineage>
        <taxon>Bacteria</taxon>
        <taxon>Bacillati</taxon>
        <taxon>Actinomycetota</taxon>
        <taxon>Actinomycetes</taxon>
        <taxon>Micromonosporales</taxon>
        <taxon>Micromonosporaceae</taxon>
        <taxon>Micromonospora</taxon>
    </lineage>
</organism>
<gene>
    <name evidence="1" type="ORF">GA0070624_0882</name>
</gene>
<accession>A0A1C6RG63</accession>
<dbReference type="AlphaFoldDB" id="A0A1C6RG63"/>
<dbReference type="STRING" id="568872.GA0070624_0882"/>
<evidence type="ECO:0000313" key="2">
    <source>
        <dbReference type="Proteomes" id="UP000199413"/>
    </source>
</evidence>
<sequence>MTDRTPPVSGRAPMTGERYQSERHFKVWAYSASHNRLLLRSAMEGRVPSRIDIYFPGVERMLLSPSYPGLNAAVASSEEAALYRERYGEIGPHHTLFTLEPDLGSFVIAGVMQWYQDQGGYDDVSVFGRFD</sequence>
<evidence type="ECO:0000313" key="1">
    <source>
        <dbReference type="EMBL" id="SCL15974.1"/>
    </source>
</evidence>
<name>A0A1C6RG63_9ACTN</name>
<proteinExistence type="predicted"/>